<dbReference type="EMBL" id="LGRX02004742">
    <property type="protein sequence ID" value="KAK3279660.1"/>
    <property type="molecule type" value="Genomic_DNA"/>
</dbReference>
<reference evidence="2 3" key="1">
    <citation type="journal article" date="2015" name="Genome Biol. Evol.">
        <title>Comparative Genomics of a Bacterivorous Green Alga Reveals Evolutionary Causalities and Consequences of Phago-Mixotrophic Mode of Nutrition.</title>
        <authorList>
            <person name="Burns J.A."/>
            <person name="Paasch A."/>
            <person name="Narechania A."/>
            <person name="Kim E."/>
        </authorList>
    </citation>
    <scope>NUCLEOTIDE SEQUENCE [LARGE SCALE GENOMIC DNA]</scope>
    <source>
        <strain evidence="2 3">PLY_AMNH</strain>
    </source>
</reference>
<comment type="caution">
    <text evidence="2">The sequence shown here is derived from an EMBL/GenBank/DDBJ whole genome shotgun (WGS) entry which is preliminary data.</text>
</comment>
<feature type="chain" id="PRO_5042293253" evidence="1">
    <location>
        <begin position="26"/>
        <end position="489"/>
    </location>
</feature>
<protein>
    <submittedName>
        <fullName evidence="2">Uncharacterized protein</fullName>
    </submittedName>
</protein>
<feature type="signal peptide" evidence="1">
    <location>
        <begin position="1"/>
        <end position="25"/>
    </location>
</feature>
<gene>
    <name evidence="2" type="ORF">CYMTET_12465</name>
</gene>
<name>A0AAE0GKK7_9CHLO</name>
<accession>A0AAE0GKK7</accession>
<evidence type="ECO:0000256" key="1">
    <source>
        <dbReference type="SAM" id="SignalP"/>
    </source>
</evidence>
<evidence type="ECO:0000313" key="3">
    <source>
        <dbReference type="Proteomes" id="UP001190700"/>
    </source>
</evidence>
<keyword evidence="3" id="KW-1185">Reference proteome</keyword>
<proteinExistence type="predicted"/>
<organism evidence="2 3">
    <name type="scientific">Cymbomonas tetramitiformis</name>
    <dbReference type="NCBI Taxonomy" id="36881"/>
    <lineage>
        <taxon>Eukaryota</taxon>
        <taxon>Viridiplantae</taxon>
        <taxon>Chlorophyta</taxon>
        <taxon>Pyramimonadophyceae</taxon>
        <taxon>Pyramimonadales</taxon>
        <taxon>Pyramimonadaceae</taxon>
        <taxon>Cymbomonas</taxon>
    </lineage>
</organism>
<dbReference type="Proteomes" id="UP001190700">
    <property type="component" value="Unassembled WGS sequence"/>
</dbReference>
<dbReference type="AlphaFoldDB" id="A0AAE0GKK7"/>
<keyword evidence="1" id="KW-0732">Signal</keyword>
<sequence>MFAATHHFVAFVLLLLYTAGQPVNARRDVWKRFEEVAHVSKESRSQTVEELESSLLAYPDLSEAPETSQGSNGELLKLRLPEILTLHNKLLKQSAELTALKATDSPQLHTEAEPTPPPLPEQFTADQILYVSDGTFLTENATLYYDGSSMRMRTDSKVAFSFGNSSAAFEIDSKTFSCASGQEYVSNGVCRKLPGGRFYDMWLFVQYSKYAGKAQKLGKWCDVWNFVSARDNITLFVKDNVPVSLNSSSMSPYLPGAKPVLTKYTQDFYNVQVGKPQVSMDPPDVCSRGAPLCNSSQSLSKIVTYVAHPKGLYNLSNQDVADCLGDVAFTCYDVSSNHTQADDYGLVSLYVLEVDTRWGAYSLCNGYNPAICFGSESFYVGREASFGITEEFGGQCTDNRKVGNWYSLPYAGQCQGSDTVASGKCSWRIIERVKTIDLNCIFKTHGMLEACNRDGTLPFPESQGIFQEAFQSTDEAQGGCPDVGGPYSL</sequence>
<evidence type="ECO:0000313" key="2">
    <source>
        <dbReference type="EMBL" id="KAK3279660.1"/>
    </source>
</evidence>